<proteinExistence type="predicted"/>
<evidence type="ECO:0000256" key="1">
    <source>
        <dbReference type="SAM" id="MobiDB-lite"/>
    </source>
</evidence>
<feature type="compositionally biased region" description="Basic residues" evidence="1">
    <location>
        <begin position="358"/>
        <end position="375"/>
    </location>
</feature>
<evidence type="ECO:0000313" key="2">
    <source>
        <dbReference type="EMBL" id="QHT96867.1"/>
    </source>
</evidence>
<dbReference type="AlphaFoldDB" id="A0A6C0IYU5"/>
<feature type="region of interest" description="Disordered" evidence="1">
    <location>
        <begin position="339"/>
        <end position="394"/>
    </location>
</feature>
<accession>A0A6C0IYU5</accession>
<sequence length="442" mass="49651">MADSGRMMHEYLKNVLKYRGPEPAINPDADEPASSAHVVGNPGPPRIMDFTEGTMGVGPRIIDTQREIADLGRFHAEDTQKHILHPSGDILQVPEVIGPGEIKANQSVFYKTFKKVSSFFIDSLVVTPAFIVSGLKTRLWEQGKVPYDASHEHDASHPLRRLYTAKHKPGFATKMIDSDGREFQKAREGYTHRMHHVIKPASTTVGRKHTTREKEEFKTSLESIPLLKRRIIAHIKTHIPDLRARRELISAIHNNRPLVASSIIAKLPKNHIDIKAGKSTHQMPILHSGKTGHKGRLERHGEKTAPKTTILGETKSVRISKETKHLSALIDQFTQKIKEQKQRSARSGVKTAKDISRKGKHGMKYKRLLQQKTRKSVATSDRSGGRKHTKLETPEGKIEKTAISKRVILKARQHKKLVSKLDGFEIEEPEVIGAHSESLDII</sequence>
<organism evidence="2">
    <name type="scientific">viral metagenome</name>
    <dbReference type="NCBI Taxonomy" id="1070528"/>
    <lineage>
        <taxon>unclassified sequences</taxon>
        <taxon>metagenomes</taxon>
        <taxon>organismal metagenomes</taxon>
    </lineage>
</organism>
<dbReference type="EMBL" id="MN740268">
    <property type="protein sequence ID" value="QHT96867.1"/>
    <property type="molecule type" value="Genomic_DNA"/>
</dbReference>
<protein>
    <submittedName>
        <fullName evidence="2">Uncharacterized protein</fullName>
    </submittedName>
</protein>
<name>A0A6C0IYU5_9ZZZZ</name>
<reference evidence="2" key="1">
    <citation type="journal article" date="2020" name="Nature">
        <title>Giant virus diversity and host interactions through global metagenomics.</title>
        <authorList>
            <person name="Schulz F."/>
            <person name="Roux S."/>
            <person name="Paez-Espino D."/>
            <person name="Jungbluth S."/>
            <person name="Walsh D.A."/>
            <person name="Denef V.J."/>
            <person name="McMahon K.D."/>
            <person name="Konstantinidis K.T."/>
            <person name="Eloe-Fadrosh E.A."/>
            <person name="Kyrpides N.C."/>
            <person name="Woyke T."/>
        </authorList>
    </citation>
    <scope>NUCLEOTIDE SEQUENCE</scope>
    <source>
        <strain evidence="2">GVMAG-M-3300024336-7</strain>
    </source>
</reference>